<reference evidence="1" key="1">
    <citation type="submission" date="2020-03" db="EMBL/GenBank/DDBJ databases">
        <title>The deep terrestrial virosphere.</title>
        <authorList>
            <person name="Holmfeldt K."/>
            <person name="Nilsson E."/>
            <person name="Simone D."/>
            <person name="Lopez-Fernandez M."/>
            <person name="Wu X."/>
            <person name="de Brujin I."/>
            <person name="Lundin D."/>
            <person name="Andersson A."/>
            <person name="Bertilsson S."/>
            <person name="Dopson M."/>
        </authorList>
    </citation>
    <scope>NUCLEOTIDE SEQUENCE</scope>
    <source>
        <strain evidence="3">MM415A02964</strain>
        <strain evidence="2">MM415B01904</strain>
        <strain evidence="1">TM448A03175</strain>
    </source>
</reference>
<evidence type="ECO:0000313" key="2">
    <source>
        <dbReference type="EMBL" id="QJA56200.1"/>
    </source>
</evidence>
<dbReference type="EMBL" id="MT141205">
    <property type="protein sequence ID" value="QJA56200.1"/>
    <property type="molecule type" value="Genomic_DNA"/>
</dbReference>
<sequence>MEANRKKRCDFDAEFNGETWHIEMVWLQSNGNVAWYDGATFRNGVKFMRTFNPQEISPPPIT</sequence>
<dbReference type="EMBL" id="MT144390">
    <property type="protein sequence ID" value="QJA53058.1"/>
    <property type="molecule type" value="Genomic_DNA"/>
</dbReference>
<name>A0A6H1ZZX1_9ZZZZ</name>
<gene>
    <name evidence="3" type="ORF">MM415A02964_0010</name>
    <name evidence="2" type="ORF">MM415B01904_0018</name>
    <name evidence="1" type="ORF">TM448A03175_0005</name>
</gene>
<accession>A0A6H1ZZX1</accession>
<protein>
    <submittedName>
        <fullName evidence="1">Uncharacterized protein</fullName>
    </submittedName>
</protein>
<dbReference type="AlphaFoldDB" id="A0A6H1ZZX1"/>
<evidence type="ECO:0000313" key="3">
    <source>
        <dbReference type="EMBL" id="QJA71975.1"/>
    </source>
</evidence>
<proteinExistence type="predicted"/>
<evidence type="ECO:0000313" key="1">
    <source>
        <dbReference type="EMBL" id="QJA53058.1"/>
    </source>
</evidence>
<organism evidence="1">
    <name type="scientific">viral metagenome</name>
    <dbReference type="NCBI Taxonomy" id="1070528"/>
    <lineage>
        <taxon>unclassified sequences</taxon>
        <taxon>metagenomes</taxon>
        <taxon>organismal metagenomes</taxon>
    </lineage>
</organism>
<dbReference type="EMBL" id="MT141914">
    <property type="protein sequence ID" value="QJA71975.1"/>
    <property type="molecule type" value="Genomic_DNA"/>
</dbReference>